<organism evidence="1 2">
    <name type="scientific">Pleurodeles waltl</name>
    <name type="common">Iberian ribbed newt</name>
    <dbReference type="NCBI Taxonomy" id="8319"/>
    <lineage>
        <taxon>Eukaryota</taxon>
        <taxon>Metazoa</taxon>
        <taxon>Chordata</taxon>
        <taxon>Craniata</taxon>
        <taxon>Vertebrata</taxon>
        <taxon>Euteleostomi</taxon>
        <taxon>Amphibia</taxon>
        <taxon>Batrachia</taxon>
        <taxon>Caudata</taxon>
        <taxon>Salamandroidea</taxon>
        <taxon>Salamandridae</taxon>
        <taxon>Pleurodelinae</taxon>
        <taxon>Pleurodeles</taxon>
    </lineage>
</organism>
<dbReference type="Proteomes" id="UP001066276">
    <property type="component" value="Chromosome 8"/>
</dbReference>
<keyword evidence="2" id="KW-1185">Reference proteome</keyword>
<protein>
    <submittedName>
        <fullName evidence="1">Uncharacterized protein</fullName>
    </submittedName>
</protein>
<gene>
    <name evidence="1" type="ORF">NDU88_002900</name>
</gene>
<proteinExistence type="predicted"/>
<comment type="caution">
    <text evidence="1">The sequence shown here is derived from an EMBL/GenBank/DDBJ whole genome shotgun (WGS) entry which is preliminary data.</text>
</comment>
<name>A0AAV7NPG2_PLEWA</name>
<dbReference type="EMBL" id="JANPWB010000012">
    <property type="protein sequence ID" value="KAJ1114665.1"/>
    <property type="molecule type" value="Genomic_DNA"/>
</dbReference>
<evidence type="ECO:0000313" key="1">
    <source>
        <dbReference type="EMBL" id="KAJ1114665.1"/>
    </source>
</evidence>
<sequence length="97" mass="10763">MTQEQYAGNEGPPQCPKSIDLSTPVYAPVAVVLHPLVSRPHPHTVIVRSQKRHKKVWPARLQCSNDEGRALFALRLKRQVAAGIDLLGPDLVDTIHQ</sequence>
<dbReference type="AlphaFoldDB" id="A0AAV7NPG2"/>
<evidence type="ECO:0000313" key="2">
    <source>
        <dbReference type="Proteomes" id="UP001066276"/>
    </source>
</evidence>
<reference evidence="1" key="1">
    <citation type="journal article" date="2022" name="bioRxiv">
        <title>Sequencing and chromosome-scale assembly of the giantPleurodeles waltlgenome.</title>
        <authorList>
            <person name="Brown T."/>
            <person name="Elewa A."/>
            <person name="Iarovenko S."/>
            <person name="Subramanian E."/>
            <person name="Araus A.J."/>
            <person name="Petzold A."/>
            <person name="Susuki M."/>
            <person name="Suzuki K.-i.T."/>
            <person name="Hayashi T."/>
            <person name="Toyoda A."/>
            <person name="Oliveira C."/>
            <person name="Osipova E."/>
            <person name="Leigh N.D."/>
            <person name="Simon A."/>
            <person name="Yun M.H."/>
        </authorList>
    </citation>
    <scope>NUCLEOTIDE SEQUENCE</scope>
    <source>
        <strain evidence="1">20211129_DDA</strain>
        <tissue evidence="1">Liver</tissue>
    </source>
</reference>
<accession>A0AAV7NPG2</accession>